<dbReference type="InterPro" id="IPR012337">
    <property type="entry name" value="RNaseH-like_sf"/>
</dbReference>
<name>A0A8C5MCC1_9ANUR</name>
<organism evidence="3 4">
    <name type="scientific">Leptobrachium leishanense</name>
    <name type="common">Leishan spiny toad</name>
    <dbReference type="NCBI Taxonomy" id="445787"/>
    <lineage>
        <taxon>Eukaryota</taxon>
        <taxon>Metazoa</taxon>
        <taxon>Chordata</taxon>
        <taxon>Craniata</taxon>
        <taxon>Vertebrata</taxon>
        <taxon>Euteleostomi</taxon>
        <taxon>Amphibia</taxon>
        <taxon>Batrachia</taxon>
        <taxon>Anura</taxon>
        <taxon>Pelobatoidea</taxon>
        <taxon>Megophryidae</taxon>
        <taxon>Leptobrachium</taxon>
    </lineage>
</organism>
<feature type="region of interest" description="Disordered" evidence="1">
    <location>
        <begin position="354"/>
        <end position="429"/>
    </location>
</feature>
<feature type="region of interest" description="Disordered" evidence="1">
    <location>
        <begin position="278"/>
        <end position="317"/>
    </location>
</feature>
<dbReference type="Gene3D" id="3.30.420.10">
    <property type="entry name" value="Ribonuclease H-like superfamily/Ribonuclease H"/>
    <property type="match status" value="1"/>
</dbReference>
<feature type="compositionally biased region" description="Polar residues" evidence="1">
    <location>
        <begin position="379"/>
        <end position="402"/>
    </location>
</feature>
<dbReference type="InterPro" id="IPR001584">
    <property type="entry name" value="Integrase_cat-core"/>
</dbReference>
<feature type="compositionally biased region" description="Acidic residues" evidence="1">
    <location>
        <begin position="403"/>
        <end position="414"/>
    </location>
</feature>
<evidence type="ECO:0000313" key="3">
    <source>
        <dbReference type="Ensembl" id="ENSLLEP00000011792.1"/>
    </source>
</evidence>
<dbReference type="GO" id="GO:0003676">
    <property type="term" value="F:nucleic acid binding"/>
    <property type="evidence" value="ECO:0007669"/>
    <property type="project" value="InterPro"/>
</dbReference>
<dbReference type="GeneTree" id="ENSGT01000000214408"/>
<dbReference type="PANTHER" id="PTHR37984:SF15">
    <property type="entry name" value="INTEGRASE CATALYTIC DOMAIN-CONTAINING PROTEIN"/>
    <property type="match status" value="1"/>
</dbReference>
<dbReference type="FunFam" id="3.30.420.10:FF:000032">
    <property type="entry name" value="Retrovirus-related Pol polyprotein from transposon 297-like Protein"/>
    <property type="match status" value="1"/>
</dbReference>
<sequence length="429" mass="48773">MVSIDFLHLKACTGGYEYILVVIDHFTRFAHAYATKKKSAKTVADKIFSDFVLKFGFPTRIHHDMGKEFENKLFLALGKHCHIQNSHTTPYHPEGNGQCERFNHTLLSILWTLSSDTKKDWKNSLAQVVHAYNCTKSEATGFSPFFLLFGRSPRLPIDSMFDTPVTEQYKNYSEYVKTWTDSMTEAYQVASKVATQAAQRGKEYYDRKTHGVQLSPDSRVLVRNLTERGGPGKLRSFWEDSEHVVLTPVYEVKPETGKGRIRLLHRNLLLPCDYLPIDQDQKSPNRHSTNKRGQVLKTPKQATQTSEGISEDESDLEKEQWRLFIPVTERDHTREDIELNPEAAEFYPCQLETCEESTEETREEITVETTEDAPVVQPEPTTCSSGDPEEVNSSPSKSTTTVDSDEDEFGDDSDTLPLRPVGTGDSLKF</sequence>
<protein>
    <recommendedName>
        <fullName evidence="2">Integrase catalytic domain-containing protein</fullName>
    </recommendedName>
</protein>
<dbReference type="Ensembl" id="ENSLLET00000012265.1">
    <property type="protein sequence ID" value="ENSLLEP00000011792.1"/>
    <property type="gene ID" value="ENSLLEG00000007515.1"/>
</dbReference>
<dbReference type="PANTHER" id="PTHR37984">
    <property type="entry name" value="PROTEIN CBG26694"/>
    <property type="match status" value="1"/>
</dbReference>
<reference evidence="3" key="1">
    <citation type="submission" date="2025-08" db="UniProtKB">
        <authorList>
            <consortium name="Ensembl"/>
        </authorList>
    </citation>
    <scope>IDENTIFICATION</scope>
</reference>
<evidence type="ECO:0000256" key="1">
    <source>
        <dbReference type="SAM" id="MobiDB-lite"/>
    </source>
</evidence>
<dbReference type="InterPro" id="IPR050951">
    <property type="entry name" value="Retrovirus_Pol_polyprotein"/>
</dbReference>
<dbReference type="Pfam" id="PF00665">
    <property type="entry name" value="rve"/>
    <property type="match status" value="1"/>
</dbReference>
<evidence type="ECO:0000313" key="4">
    <source>
        <dbReference type="Proteomes" id="UP000694569"/>
    </source>
</evidence>
<dbReference type="OrthoDB" id="9428234at2759"/>
<evidence type="ECO:0000259" key="2">
    <source>
        <dbReference type="PROSITE" id="PS50994"/>
    </source>
</evidence>
<keyword evidence="4" id="KW-1185">Reference proteome</keyword>
<dbReference type="SUPFAM" id="SSF53098">
    <property type="entry name" value="Ribonuclease H-like"/>
    <property type="match status" value="1"/>
</dbReference>
<feature type="domain" description="Integrase catalytic" evidence="2">
    <location>
        <begin position="1"/>
        <end position="152"/>
    </location>
</feature>
<dbReference type="AlphaFoldDB" id="A0A8C5MCC1"/>
<dbReference type="PROSITE" id="PS50994">
    <property type="entry name" value="INTEGRASE"/>
    <property type="match status" value="1"/>
</dbReference>
<dbReference type="InterPro" id="IPR036397">
    <property type="entry name" value="RNaseH_sf"/>
</dbReference>
<accession>A0A8C5MCC1</accession>
<dbReference type="Proteomes" id="UP000694569">
    <property type="component" value="Unplaced"/>
</dbReference>
<dbReference type="GO" id="GO:0015074">
    <property type="term" value="P:DNA integration"/>
    <property type="evidence" value="ECO:0007669"/>
    <property type="project" value="InterPro"/>
</dbReference>
<reference evidence="3" key="2">
    <citation type="submission" date="2025-09" db="UniProtKB">
        <authorList>
            <consortium name="Ensembl"/>
        </authorList>
    </citation>
    <scope>IDENTIFICATION</scope>
</reference>
<proteinExistence type="predicted"/>